<dbReference type="EMBL" id="HBUF01221031">
    <property type="protein sequence ID" value="CAG6669409.1"/>
    <property type="molecule type" value="Transcribed_RNA"/>
</dbReference>
<evidence type="ECO:0000259" key="2">
    <source>
        <dbReference type="Pfam" id="PF25372"/>
    </source>
</evidence>
<organism evidence="3">
    <name type="scientific">Cacopsylla melanoneura</name>
    <dbReference type="NCBI Taxonomy" id="428564"/>
    <lineage>
        <taxon>Eukaryota</taxon>
        <taxon>Metazoa</taxon>
        <taxon>Ecdysozoa</taxon>
        <taxon>Arthropoda</taxon>
        <taxon>Hexapoda</taxon>
        <taxon>Insecta</taxon>
        <taxon>Pterygota</taxon>
        <taxon>Neoptera</taxon>
        <taxon>Paraneoptera</taxon>
        <taxon>Hemiptera</taxon>
        <taxon>Sternorrhyncha</taxon>
        <taxon>Psylloidea</taxon>
        <taxon>Psyllidae</taxon>
        <taxon>Psyllinae</taxon>
        <taxon>Cacopsylla</taxon>
    </lineage>
</organism>
<protein>
    <submittedName>
        <fullName evidence="3">JmjC domain-containing histone demethylation protein 1</fullName>
    </submittedName>
</protein>
<dbReference type="PANTHER" id="PTHR13382">
    <property type="entry name" value="MITOCHONDRIAL ATP SYNTHASE COUPLING FACTOR B"/>
    <property type="match status" value="1"/>
</dbReference>
<feature type="domain" description="F-box/LRR-repeat protein 15-like leucin rich repeat" evidence="2">
    <location>
        <begin position="1"/>
        <end position="104"/>
    </location>
</feature>
<reference evidence="3" key="1">
    <citation type="submission" date="2021-05" db="EMBL/GenBank/DDBJ databases">
        <authorList>
            <person name="Alioto T."/>
            <person name="Alioto T."/>
            <person name="Gomez Garrido J."/>
        </authorList>
    </citation>
    <scope>NUCLEOTIDE SEQUENCE</scope>
</reference>
<evidence type="ECO:0000256" key="1">
    <source>
        <dbReference type="ARBA" id="ARBA00022786"/>
    </source>
</evidence>
<dbReference type="EMBL" id="HBUF01555117">
    <property type="protein sequence ID" value="CAG6760178.1"/>
    <property type="molecule type" value="Transcribed_RNA"/>
</dbReference>
<dbReference type="SUPFAM" id="SSF52047">
    <property type="entry name" value="RNI-like"/>
    <property type="match status" value="1"/>
</dbReference>
<dbReference type="SMART" id="SM00367">
    <property type="entry name" value="LRR_CC"/>
    <property type="match status" value="3"/>
</dbReference>
<keyword evidence="1" id="KW-0833">Ubl conjugation pathway</keyword>
<accession>A0A8D8WSC3</accession>
<dbReference type="Gene3D" id="3.80.10.10">
    <property type="entry name" value="Ribonuclease Inhibitor"/>
    <property type="match status" value="1"/>
</dbReference>
<dbReference type="EMBL" id="HBUF01033816">
    <property type="protein sequence ID" value="CAG6615759.1"/>
    <property type="molecule type" value="Transcribed_RNA"/>
</dbReference>
<dbReference type="InterPro" id="IPR050648">
    <property type="entry name" value="F-box_LRR-repeat"/>
</dbReference>
<sequence>MTTLKLAGCDITDISLRYIVQNIPQLSHLDMSQCTRITDAATAQLSTPPAPTIKSLVYLDVSGCNGLTETSLDLLARCEHLKHIDLRYVPLVSAQAVANYVSKTGSERVLKILENKLITTKNYK</sequence>
<proteinExistence type="predicted"/>
<dbReference type="Pfam" id="PF25372">
    <property type="entry name" value="DUF7885"/>
    <property type="match status" value="1"/>
</dbReference>
<dbReference type="InterPro" id="IPR006553">
    <property type="entry name" value="Leu-rich_rpt_Cys-con_subtyp"/>
</dbReference>
<dbReference type="EMBL" id="HBUF01033815">
    <property type="protein sequence ID" value="CAG6615758.1"/>
    <property type="molecule type" value="Transcribed_RNA"/>
</dbReference>
<evidence type="ECO:0000313" key="3">
    <source>
        <dbReference type="EMBL" id="CAG6669408.1"/>
    </source>
</evidence>
<dbReference type="GO" id="GO:0005737">
    <property type="term" value="C:cytoplasm"/>
    <property type="evidence" value="ECO:0007669"/>
    <property type="project" value="TreeGrafter"/>
</dbReference>
<dbReference type="EMBL" id="HBUF01555118">
    <property type="protein sequence ID" value="CAG6760179.1"/>
    <property type="molecule type" value="Transcribed_RNA"/>
</dbReference>
<dbReference type="InterPro" id="IPR057207">
    <property type="entry name" value="FBXL15_LRR"/>
</dbReference>
<dbReference type="PANTHER" id="PTHR13382:SF69">
    <property type="entry name" value="FI18408P1"/>
    <property type="match status" value="1"/>
</dbReference>
<dbReference type="AlphaFoldDB" id="A0A8D8WSC3"/>
<name>A0A8D8WSC3_9HEMI</name>
<dbReference type="InterPro" id="IPR032675">
    <property type="entry name" value="LRR_dom_sf"/>
</dbReference>
<dbReference type="EMBL" id="HBUF01221030">
    <property type="protein sequence ID" value="CAG6669408.1"/>
    <property type="molecule type" value="Transcribed_RNA"/>
</dbReference>